<gene>
    <name evidence="1" type="ORF">ILEXP_LOCUS19560</name>
</gene>
<dbReference type="EMBL" id="CAUOFW020002135">
    <property type="protein sequence ID" value="CAK9151398.1"/>
    <property type="molecule type" value="Genomic_DNA"/>
</dbReference>
<proteinExistence type="predicted"/>
<evidence type="ECO:0000313" key="1">
    <source>
        <dbReference type="EMBL" id="CAK9151398.1"/>
    </source>
</evidence>
<organism evidence="1 2">
    <name type="scientific">Ilex paraguariensis</name>
    <name type="common">yerba mate</name>
    <dbReference type="NCBI Taxonomy" id="185542"/>
    <lineage>
        <taxon>Eukaryota</taxon>
        <taxon>Viridiplantae</taxon>
        <taxon>Streptophyta</taxon>
        <taxon>Embryophyta</taxon>
        <taxon>Tracheophyta</taxon>
        <taxon>Spermatophyta</taxon>
        <taxon>Magnoliopsida</taxon>
        <taxon>eudicotyledons</taxon>
        <taxon>Gunneridae</taxon>
        <taxon>Pentapetalae</taxon>
        <taxon>asterids</taxon>
        <taxon>campanulids</taxon>
        <taxon>Aquifoliales</taxon>
        <taxon>Aquifoliaceae</taxon>
        <taxon>Ilex</taxon>
    </lineage>
</organism>
<evidence type="ECO:0000313" key="2">
    <source>
        <dbReference type="Proteomes" id="UP001642360"/>
    </source>
</evidence>
<keyword evidence="2" id="KW-1185">Reference proteome</keyword>
<name>A0ABC8S2D9_9AQUA</name>
<feature type="non-terminal residue" evidence="1">
    <location>
        <position position="73"/>
    </location>
</feature>
<accession>A0ABC8S2D9</accession>
<reference evidence="1 2" key="1">
    <citation type="submission" date="2024-02" db="EMBL/GenBank/DDBJ databases">
        <authorList>
            <person name="Vignale AGUSTIN F."/>
            <person name="Sosa J E."/>
            <person name="Modenutti C."/>
        </authorList>
    </citation>
    <scope>NUCLEOTIDE SEQUENCE [LARGE SCALE GENOMIC DNA]</scope>
</reference>
<sequence>MENIHTQNLAPGLLAEETNDAGIAGQMVPVVQRLAPQAILAAHNKSTPSTEHDLVIVILNNGYPEAKQSHITQ</sequence>
<dbReference type="AlphaFoldDB" id="A0ABC8S2D9"/>
<comment type="caution">
    <text evidence="1">The sequence shown here is derived from an EMBL/GenBank/DDBJ whole genome shotgun (WGS) entry which is preliminary data.</text>
</comment>
<dbReference type="Proteomes" id="UP001642360">
    <property type="component" value="Unassembled WGS sequence"/>
</dbReference>
<protein>
    <submittedName>
        <fullName evidence="1">Uncharacterized protein</fullName>
    </submittedName>
</protein>